<feature type="transmembrane region" description="Helical" evidence="5">
    <location>
        <begin position="339"/>
        <end position="358"/>
    </location>
</feature>
<dbReference type="Gene3D" id="1.20.1250.20">
    <property type="entry name" value="MFS general substrate transporter like domains"/>
    <property type="match status" value="2"/>
</dbReference>
<feature type="transmembrane region" description="Helical" evidence="5">
    <location>
        <begin position="170"/>
        <end position="197"/>
    </location>
</feature>
<evidence type="ECO:0000256" key="4">
    <source>
        <dbReference type="ARBA" id="ARBA00023136"/>
    </source>
</evidence>
<feature type="transmembrane region" description="Helical" evidence="5">
    <location>
        <begin position="370"/>
        <end position="387"/>
    </location>
</feature>
<name>A0ABX1BP01_9ACTN</name>
<keyword evidence="8" id="KW-1185">Reference proteome</keyword>
<sequence>MNVRVLGLIVAYNAAQLPVAMRPLLISLVAAQQVGGFTAAGLAGGAAAAGMAVSAPWWSRALSRFGDRPVLLLSGALFLTTQLALAAGHGLVPVVATAALCGLCTPPLSSSLRSMLPHLVTPKAPARTGAGGGDHRPAAGAGAGSGRAYAVNAVANETVYIASPLWVTGWAAFAGAPAALAASALTGAAALAAGLAVTPAVPRPPVQAGPSLIALPAVRTLGGTYLAYWICMGAMWVLLPAFAAHAGAAHQAGLLVALWSIGSLAGGLALAVRGPRGAQRDRYLWLLGTLAATSLPLALPGTVPAMAVAIALFGVALAPWLATGDHLTAMAAGPRAAELYGWLTTLGQIGSAVGAALAGPLGDRYGGGPAFLLPAAALLAALAVALVRRRTLPQDEHP</sequence>
<feature type="transmembrane region" description="Helical" evidence="5">
    <location>
        <begin position="41"/>
        <end position="58"/>
    </location>
</feature>
<feature type="transmembrane region" description="Helical" evidence="5">
    <location>
        <begin position="305"/>
        <end position="327"/>
    </location>
</feature>
<keyword evidence="4 5" id="KW-0472">Membrane</keyword>
<dbReference type="InterPro" id="IPR036259">
    <property type="entry name" value="MFS_trans_sf"/>
</dbReference>
<gene>
    <name evidence="7" type="ORF">HCN51_53745</name>
</gene>
<reference evidence="7 8" key="1">
    <citation type="submission" date="2020-03" db="EMBL/GenBank/DDBJ databases">
        <title>WGS of actinomycetes isolated from Thailand.</title>
        <authorList>
            <person name="Thawai C."/>
        </authorList>
    </citation>
    <scope>NUCLEOTIDE SEQUENCE [LARGE SCALE GENOMIC DNA]</scope>
    <source>
        <strain evidence="7 8">FMUSA5-5</strain>
    </source>
</reference>
<feature type="domain" description="Major facilitator superfamily (MFS) profile" evidence="6">
    <location>
        <begin position="217"/>
        <end position="398"/>
    </location>
</feature>
<feature type="transmembrane region" description="Helical" evidence="5">
    <location>
        <begin position="225"/>
        <end position="246"/>
    </location>
</feature>
<feature type="transmembrane region" description="Helical" evidence="5">
    <location>
        <begin position="283"/>
        <end position="299"/>
    </location>
</feature>
<evidence type="ECO:0000256" key="5">
    <source>
        <dbReference type="SAM" id="Phobius"/>
    </source>
</evidence>
<evidence type="ECO:0000256" key="1">
    <source>
        <dbReference type="ARBA" id="ARBA00004651"/>
    </source>
</evidence>
<evidence type="ECO:0000313" key="8">
    <source>
        <dbReference type="Proteomes" id="UP000696294"/>
    </source>
</evidence>
<dbReference type="PANTHER" id="PTHR23542">
    <property type="match status" value="1"/>
</dbReference>
<comment type="caution">
    <text evidence="7">The sequence shown here is derived from an EMBL/GenBank/DDBJ whole genome shotgun (WGS) entry which is preliminary data.</text>
</comment>
<keyword evidence="2 5" id="KW-0812">Transmembrane</keyword>
<keyword evidence="3 5" id="KW-1133">Transmembrane helix</keyword>
<dbReference type="InterPro" id="IPR020846">
    <property type="entry name" value="MFS_dom"/>
</dbReference>
<dbReference type="RefSeq" id="WP_168021539.1">
    <property type="nucleotide sequence ID" value="NZ_JAATEP010000084.1"/>
</dbReference>
<protein>
    <submittedName>
        <fullName evidence="7">MFS transporter</fullName>
    </submittedName>
</protein>
<comment type="subcellular location">
    <subcellularLocation>
        <location evidence="1">Cell membrane</location>
        <topology evidence="1">Multi-pass membrane protein</topology>
    </subcellularLocation>
</comment>
<organism evidence="7 8">
    <name type="scientific">Nonomuraea composti</name>
    <dbReference type="NCBI Taxonomy" id="2720023"/>
    <lineage>
        <taxon>Bacteria</taxon>
        <taxon>Bacillati</taxon>
        <taxon>Actinomycetota</taxon>
        <taxon>Actinomycetes</taxon>
        <taxon>Streptosporangiales</taxon>
        <taxon>Streptosporangiaceae</taxon>
        <taxon>Nonomuraea</taxon>
    </lineage>
</organism>
<dbReference type="Proteomes" id="UP000696294">
    <property type="component" value="Unassembled WGS sequence"/>
</dbReference>
<dbReference type="PROSITE" id="PS50850">
    <property type="entry name" value="MFS"/>
    <property type="match status" value="1"/>
</dbReference>
<evidence type="ECO:0000256" key="3">
    <source>
        <dbReference type="ARBA" id="ARBA00022989"/>
    </source>
</evidence>
<proteinExistence type="predicted"/>
<accession>A0ABX1BP01</accession>
<feature type="transmembrane region" description="Helical" evidence="5">
    <location>
        <begin position="70"/>
        <end position="92"/>
    </location>
</feature>
<evidence type="ECO:0000259" key="6">
    <source>
        <dbReference type="PROSITE" id="PS50850"/>
    </source>
</evidence>
<evidence type="ECO:0000256" key="2">
    <source>
        <dbReference type="ARBA" id="ARBA00022692"/>
    </source>
</evidence>
<evidence type="ECO:0000313" key="7">
    <source>
        <dbReference type="EMBL" id="NJP98197.1"/>
    </source>
</evidence>
<dbReference type="EMBL" id="JAATEP010000084">
    <property type="protein sequence ID" value="NJP98197.1"/>
    <property type="molecule type" value="Genomic_DNA"/>
</dbReference>
<dbReference type="SUPFAM" id="SSF103473">
    <property type="entry name" value="MFS general substrate transporter"/>
    <property type="match status" value="1"/>
</dbReference>
<dbReference type="PANTHER" id="PTHR23542:SF1">
    <property type="entry name" value="MAJOR FACILITATOR SUPERFAMILY (MFS) PROFILE DOMAIN-CONTAINING PROTEIN"/>
    <property type="match status" value="1"/>
</dbReference>
<feature type="transmembrane region" description="Helical" evidence="5">
    <location>
        <begin position="252"/>
        <end position="271"/>
    </location>
</feature>